<evidence type="ECO:0000256" key="7">
    <source>
        <dbReference type="ARBA" id="ARBA00022759"/>
    </source>
</evidence>
<evidence type="ECO:0000256" key="1">
    <source>
        <dbReference type="ARBA" id="ARBA00022679"/>
    </source>
</evidence>
<dbReference type="eggNOG" id="ENOG502ZAWR">
    <property type="taxonomic scope" value="Bacteria"/>
</dbReference>
<evidence type="ECO:0000256" key="8">
    <source>
        <dbReference type="ARBA" id="ARBA00022801"/>
    </source>
</evidence>
<proteinExistence type="predicted"/>
<dbReference type="AlphaFoldDB" id="C0FXY8"/>
<keyword evidence="9" id="KW-0190">Covalent protein-DNA linkage</keyword>
<evidence type="ECO:0000256" key="5">
    <source>
        <dbReference type="ARBA" id="ARBA00022723"/>
    </source>
</evidence>
<dbReference type="PROSITE" id="PS52020">
    <property type="entry name" value="CRESS_DNA_REP"/>
    <property type="match status" value="1"/>
</dbReference>
<keyword evidence="7" id="KW-0255">Endonuclease</keyword>
<evidence type="ECO:0000256" key="6">
    <source>
        <dbReference type="ARBA" id="ARBA00022741"/>
    </source>
</evidence>
<keyword evidence="5" id="KW-0479">Metal-binding</keyword>
<dbReference type="GO" id="GO:0006260">
    <property type="term" value="P:DNA replication"/>
    <property type="evidence" value="ECO:0007669"/>
    <property type="project" value="UniProtKB-KW"/>
</dbReference>
<name>C0FXY8_9FIRM</name>
<keyword evidence="6" id="KW-0547">Nucleotide-binding</keyword>
<dbReference type="Pfam" id="PF02407">
    <property type="entry name" value="Viral_Rep"/>
    <property type="match status" value="1"/>
</dbReference>
<dbReference type="InterPro" id="IPR027417">
    <property type="entry name" value="P-loop_NTPase"/>
</dbReference>
<dbReference type="GO" id="GO:0004519">
    <property type="term" value="F:endonuclease activity"/>
    <property type="evidence" value="ECO:0007669"/>
    <property type="project" value="UniProtKB-KW"/>
</dbReference>
<dbReference type="Gene3D" id="3.40.1310.20">
    <property type="match status" value="1"/>
</dbReference>
<dbReference type="Proteomes" id="UP000003561">
    <property type="component" value="Unassembled WGS sequence"/>
</dbReference>
<keyword evidence="3" id="KW-0235">DNA replication</keyword>
<dbReference type="GO" id="GO:0046872">
    <property type="term" value="F:metal ion binding"/>
    <property type="evidence" value="ECO:0007669"/>
    <property type="project" value="UniProtKB-KW"/>
</dbReference>
<feature type="region of interest" description="Disordered" evidence="11">
    <location>
        <begin position="59"/>
        <end position="80"/>
    </location>
</feature>
<dbReference type="SUPFAM" id="SSF52540">
    <property type="entry name" value="P-loop containing nucleoside triphosphate hydrolases"/>
    <property type="match status" value="1"/>
</dbReference>
<evidence type="ECO:0000256" key="10">
    <source>
        <dbReference type="ARBA" id="ARBA00023125"/>
    </source>
</evidence>
<evidence type="ECO:0000256" key="2">
    <source>
        <dbReference type="ARBA" id="ARBA00022695"/>
    </source>
</evidence>
<comment type="caution">
    <text evidence="13">The sequence shown here is derived from an EMBL/GenBank/DDBJ whole genome shotgun (WGS) entry which is preliminary data.</text>
</comment>
<accession>C0FXY8</accession>
<reference evidence="13 14" key="2">
    <citation type="submission" date="2009-03" db="EMBL/GenBank/DDBJ databases">
        <title>Draft genome sequence of Roseburia inulinivorans (DSM 16841).</title>
        <authorList>
            <person name="Sudarsanam P."/>
            <person name="Ley R."/>
            <person name="Guruge J."/>
            <person name="Turnbaugh P.J."/>
            <person name="Mahowald M."/>
            <person name="Liep D."/>
            <person name="Gordon J."/>
        </authorList>
    </citation>
    <scope>NUCLEOTIDE SEQUENCE [LARGE SCALE GENOMIC DNA]</scope>
    <source>
        <strain evidence="13 14">DSM 16841</strain>
    </source>
</reference>
<dbReference type="GO" id="GO:0003677">
    <property type="term" value="F:DNA binding"/>
    <property type="evidence" value="ECO:0007669"/>
    <property type="project" value="UniProtKB-KW"/>
</dbReference>
<dbReference type="InterPro" id="IPR049912">
    <property type="entry name" value="CRESS_DNA_REP"/>
</dbReference>
<dbReference type="GO" id="GO:0016779">
    <property type="term" value="F:nucleotidyltransferase activity"/>
    <property type="evidence" value="ECO:0007669"/>
    <property type="project" value="UniProtKB-KW"/>
</dbReference>
<keyword evidence="1" id="KW-0808">Transferase</keyword>
<evidence type="ECO:0000256" key="11">
    <source>
        <dbReference type="SAM" id="MobiDB-lite"/>
    </source>
</evidence>
<keyword evidence="4" id="KW-0540">Nuclease</keyword>
<keyword evidence="8" id="KW-0378">Hydrolase</keyword>
<evidence type="ECO:0000256" key="3">
    <source>
        <dbReference type="ARBA" id="ARBA00022705"/>
    </source>
</evidence>
<gene>
    <name evidence="13" type="ORF">ROSEINA2194_03627</name>
</gene>
<sequence>MSDEVGKTHHTHVYILFQSPVRFSTIKRLFPEAHIEKAYGSSIQNRDYIFKEGEKWSKDKKRETNLPDTHEEWGEMPTERQGERNDLTALYELISEGKSNYDILEEQPEFITQIERMDKVRQIIQEESYKDIFRNLEVDYLYGDTGSGKTRSIMEKFGYANVFRVTNYKHPFDQYKGQDVIMFEEFQSSIHINQMLIYLDGYPVTLPCRYSDKVACYTKAYILSNIDLKEQYPDIQTYSPETWKAFLRRIHKVQVFKNGKVETYSLFDYLNEFQMLTAEQMTFCPFKEG</sequence>
<evidence type="ECO:0000313" key="14">
    <source>
        <dbReference type="Proteomes" id="UP000003561"/>
    </source>
</evidence>
<dbReference type="GO" id="GO:0016787">
    <property type="term" value="F:hydrolase activity"/>
    <property type="evidence" value="ECO:0007669"/>
    <property type="project" value="UniProtKB-KW"/>
</dbReference>
<evidence type="ECO:0000256" key="4">
    <source>
        <dbReference type="ARBA" id="ARBA00022722"/>
    </source>
</evidence>
<reference evidence="13 14" key="1">
    <citation type="submission" date="2009-02" db="EMBL/GenBank/DDBJ databases">
        <authorList>
            <person name="Fulton L."/>
            <person name="Clifton S."/>
            <person name="Fulton B."/>
            <person name="Xu J."/>
            <person name="Minx P."/>
            <person name="Pepin K.H."/>
            <person name="Johnson M."/>
            <person name="Bhonagiri V."/>
            <person name="Nash W.E."/>
            <person name="Mardis E.R."/>
            <person name="Wilson R.K."/>
        </authorList>
    </citation>
    <scope>NUCLEOTIDE SEQUENCE [LARGE SCALE GENOMIC DNA]</scope>
    <source>
        <strain evidence="13 14">DSM 16841</strain>
    </source>
</reference>
<dbReference type="EMBL" id="ACFY01000152">
    <property type="protein sequence ID" value="EEG92572.1"/>
    <property type="molecule type" value="Genomic_DNA"/>
</dbReference>
<dbReference type="Gene3D" id="3.40.50.300">
    <property type="entry name" value="P-loop containing nucleotide triphosphate hydrolases"/>
    <property type="match status" value="1"/>
</dbReference>
<evidence type="ECO:0000259" key="12">
    <source>
        <dbReference type="PROSITE" id="PS52020"/>
    </source>
</evidence>
<evidence type="ECO:0000313" key="13">
    <source>
        <dbReference type="EMBL" id="EEG92572.1"/>
    </source>
</evidence>
<keyword evidence="10" id="KW-0238">DNA-binding</keyword>
<keyword evidence="2" id="KW-0548">Nucleotidyltransferase</keyword>
<feature type="domain" description="CRESS-DNA virus Rep endonuclease" evidence="12">
    <location>
        <begin position="1"/>
        <end position="76"/>
    </location>
</feature>
<dbReference type="GO" id="GO:0000166">
    <property type="term" value="F:nucleotide binding"/>
    <property type="evidence" value="ECO:0007669"/>
    <property type="project" value="UniProtKB-KW"/>
</dbReference>
<organism evidence="13 14">
    <name type="scientific">Roseburia inulinivorans DSM 16841</name>
    <dbReference type="NCBI Taxonomy" id="622312"/>
    <lineage>
        <taxon>Bacteria</taxon>
        <taxon>Bacillati</taxon>
        <taxon>Bacillota</taxon>
        <taxon>Clostridia</taxon>
        <taxon>Lachnospirales</taxon>
        <taxon>Lachnospiraceae</taxon>
        <taxon>Roseburia</taxon>
    </lineage>
</organism>
<protein>
    <recommendedName>
        <fullName evidence="12">CRESS-DNA virus Rep endonuclease domain-containing protein</fullName>
    </recommendedName>
</protein>
<evidence type="ECO:0000256" key="9">
    <source>
        <dbReference type="ARBA" id="ARBA00023124"/>
    </source>
</evidence>